<dbReference type="InterPro" id="IPR010636">
    <property type="entry name" value="Class_II_hydrophobin"/>
</dbReference>
<evidence type="ECO:0000256" key="1">
    <source>
        <dbReference type="ARBA" id="ARBA00004196"/>
    </source>
</evidence>
<feature type="chain" id="PRO_5044365765" evidence="4">
    <location>
        <begin position="18"/>
        <end position="94"/>
    </location>
</feature>
<dbReference type="CDD" id="cd23508">
    <property type="entry name" value="hydrophobin_II"/>
    <property type="match status" value="1"/>
</dbReference>
<dbReference type="EMBL" id="CVQI01003335">
    <property type="protein sequence ID" value="CRK12591.1"/>
    <property type="molecule type" value="Genomic_DNA"/>
</dbReference>
<dbReference type="EMBL" id="JAEMWZ010000048">
    <property type="protein sequence ID" value="KAG7140153.1"/>
    <property type="molecule type" value="Genomic_DNA"/>
</dbReference>
<organism evidence="5 7">
    <name type="scientific">Verticillium longisporum</name>
    <name type="common">Verticillium dahliae var. longisporum</name>
    <dbReference type="NCBI Taxonomy" id="100787"/>
    <lineage>
        <taxon>Eukaryota</taxon>
        <taxon>Fungi</taxon>
        <taxon>Dikarya</taxon>
        <taxon>Ascomycota</taxon>
        <taxon>Pezizomycotina</taxon>
        <taxon>Sordariomycetes</taxon>
        <taxon>Hypocreomycetidae</taxon>
        <taxon>Glomerellales</taxon>
        <taxon>Plectosphaerellaceae</taxon>
        <taxon>Verticillium</taxon>
    </lineage>
</organism>
<evidence type="ECO:0000256" key="2">
    <source>
        <dbReference type="ARBA" id="ARBA00009576"/>
    </source>
</evidence>
<reference evidence="6" key="3">
    <citation type="journal article" date="2021" name="Mol. Plant Pathol.">
        <title>A 20-kb lineage-specific genomic region tames virulence in pathogenic amphidiploid Verticillium longisporum.</title>
        <authorList>
            <person name="Harting R."/>
            <person name="Starke J."/>
            <person name="Kusch H."/>
            <person name="Poggeler S."/>
            <person name="Maurus I."/>
            <person name="Schluter R."/>
            <person name="Landesfeind M."/>
            <person name="Bulla I."/>
            <person name="Nowrousian M."/>
            <person name="de Jonge R."/>
            <person name="Stahlhut G."/>
            <person name="Hoff K.J."/>
            <person name="Asshauer K.P."/>
            <person name="Thurmer A."/>
            <person name="Stanke M."/>
            <person name="Daniel R."/>
            <person name="Morgenstern B."/>
            <person name="Thomma B.P.H.J."/>
            <person name="Kronstad J.W."/>
            <person name="Braus-Stromeyer S.A."/>
            <person name="Braus G.H."/>
        </authorList>
    </citation>
    <scope>NUCLEOTIDE SEQUENCE</scope>
    <source>
        <strain evidence="6">Vl32</strain>
    </source>
</reference>
<evidence type="ECO:0000313" key="7">
    <source>
        <dbReference type="Proteomes" id="UP000045706"/>
    </source>
</evidence>
<dbReference type="Proteomes" id="UP000689129">
    <property type="component" value="Unassembled WGS sequence"/>
</dbReference>
<evidence type="ECO:0000256" key="4">
    <source>
        <dbReference type="SAM" id="SignalP"/>
    </source>
</evidence>
<dbReference type="SUPFAM" id="SSF101751">
    <property type="entry name" value="Hydrophobin II, HfbII"/>
    <property type="match status" value="1"/>
</dbReference>
<dbReference type="GO" id="GO:0005576">
    <property type="term" value="C:extracellular region"/>
    <property type="evidence" value="ECO:0007669"/>
    <property type="project" value="InterPro"/>
</dbReference>
<keyword evidence="4" id="KW-0732">Signal</keyword>
<dbReference type="Proteomes" id="UP000045706">
    <property type="component" value="Unassembled WGS sequence"/>
</dbReference>
<comment type="subcellular location">
    <subcellularLocation>
        <location evidence="1">Cell envelope</location>
    </subcellularLocation>
</comment>
<evidence type="ECO:0000313" key="5">
    <source>
        <dbReference type="EMBL" id="CRK12591.1"/>
    </source>
</evidence>
<keyword evidence="3" id="KW-1015">Disulfide bond</keyword>
<dbReference type="Pfam" id="PF06766">
    <property type="entry name" value="Hydrophobin_2"/>
    <property type="match status" value="1"/>
</dbReference>
<proteinExistence type="inferred from homology"/>
<name>A0A0G4KSG5_VERLO</name>
<reference evidence="5" key="1">
    <citation type="submission" date="2015-05" db="EMBL/GenBank/DDBJ databases">
        <authorList>
            <person name="Wang D.B."/>
            <person name="Wang M."/>
        </authorList>
    </citation>
    <scope>NUCLEOTIDE SEQUENCE [LARGE SCALE GENOMIC DNA]</scope>
    <source>
        <strain evidence="5">VL2</strain>
    </source>
</reference>
<evidence type="ECO:0000256" key="3">
    <source>
        <dbReference type="ARBA" id="ARBA00023157"/>
    </source>
</evidence>
<dbReference type="InterPro" id="IPR036686">
    <property type="entry name" value="Class_II_Hydrophobin_sf"/>
</dbReference>
<feature type="signal peptide" evidence="4">
    <location>
        <begin position="1"/>
        <end position="17"/>
    </location>
</feature>
<comment type="similarity">
    <text evidence="2">Belongs to the cerato-ulmin hydrophobin family.</text>
</comment>
<protein>
    <submittedName>
        <fullName evidence="6">Cryparin like protein</fullName>
    </submittedName>
</protein>
<dbReference type="PANTHER" id="PTHR42341">
    <property type="entry name" value="HYDROPHOBIN"/>
    <property type="match status" value="1"/>
</dbReference>
<dbReference type="OrthoDB" id="4500971at2759"/>
<accession>A0A0G4KSG5</accession>
<dbReference type="Gene3D" id="3.20.120.10">
    <property type="entry name" value="Hydrophobin"/>
    <property type="match status" value="1"/>
</dbReference>
<gene>
    <name evidence="5" type="ORF">BN1723_001840</name>
    <name evidence="6" type="ORF">HYQ45_003035</name>
</gene>
<dbReference type="PANTHER" id="PTHR42341:SF1">
    <property type="entry name" value="HYDROPHOBIN"/>
    <property type="match status" value="1"/>
</dbReference>
<sequence>MKSFTAIVTLFAGLAMATPATLDTRGSVCSGLYSNPQCCATDVLGVASLDCQNPKSANNANDFKHSCASTGKSALCCTLPVAGQAVLCNKPVGV</sequence>
<evidence type="ECO:0000313" key="6">
    <source>
        <dbReference type="EMBL" id="KAG7140153.1"/>
    </source>
</evidence>
<reference evidence="7" key="2">
    <citation type="submission" date="2015-05" db="EMBL/GenBank/DDBJ databases">
        <authorList>
            <person name="Fogelqvist Johan"/>
        </authorList>
    </citation>
    <scope>NUCLEOTIDE SEQUENCE [LARGE SCALE GENOMIC DNA]</scope>
</reference>
<dbReference type="AlphaFoldDB" id="A0A0G4KSG5"/>